<reference evidence="3" key="1">
    <citation type="submission" date="2016-10" db="EMBL/GenBank/DDBJ databases">
        <authorList>
            <person name="Varghese N."/>
            <person name="Submissions S."/>
        </authorList>
    </citation>
    <scope>NUCLEOTIDE SEQUENCE [LARGE SCALE GENOMIC DNA]</scope>
    <source>
        <strain evidence="3">DSM 21368</strain>
    </source>
</reference>
<gene>
    <name evidence="2" type="ORF">SAMN04488554_3657</name>
</gene>
<evidence type="ECO:0000256" key="1">
    <source>
        <dbReference type="SAM" id="Phobius"/>
    </source>
</evidence>
<evidence type="ECO:0000313" key="3">
    <source>
        <dbReference type="Proteomes" id="UP000199220"/>
    </source>
</evidence>
<keyword evidence="1" id="KW-0812">Transmembrane</keyword>
<keyword evidence="1" id="KW-1133">Transmembrane helix</keyword>
<keyword evidence="3" id="KW-1185">Reference proteome</keyword>
<dbReference type="AlphaFoldDB" id="A0A1H5MUT1"/>
<organism evidence="2 3">
    <name type="scientific">Ruania alba</name>
    <dbReference type="NCBI Taxonomy" id="648782"/>
    <lineage>
        <taxon>Bacteria</taxon>
        <taxon>Bacillati</taxon>
        <taxon>Actinomycetota</taxon>
        <taxon>Actinomycetes</taxon>
        <taxon>Micrococcales</taxon>
        <taxon>Ruaniaceae</taxon>
        <taxon>Ruania</taxon>
    </lineage>
</organism>
<evidence type="ECO:0000313" key="2">
    <source>
        <dbReference type="EMBL" id="SEE93023.1"/>
    </source>
</evidence>
<feature type="transmembrane region" description="Helical" evidence="1">
    <location>
        <begin position="40"/>
        <end position="62"/>
    </location>
</feature>
<dbReference type="Proteomes" id="UP000199220">
    <property type="component" value="Unassembled WGS sequence"/>
</dbReference>
<proteinExistence type="predicted"/>
<sequence length="180" mass="19027">MELRPSAVGRAGMVVLALLLIVFGGAMVAAATVIDQWADPNGIAAGIVGIVIAASGVLGLVVMPRALAPAWLTFRPDAVEYVGRQFTLSVLWQDVEWLYLCAPGKLSLLGVRWSPLVQLIIRLGPEAAAANGAARGRVGRRPGLVDRTRVVMFWAGKESKQAVALGCDTYGGGRFHGPRL</sequence>
<name>A0A1H5MUT1_9MICO</name>
<dbReference type="EMBL" id="FNTX01000002">
    <property type="protein sequence ID" value="SEE93023.1"/>
    <property type="molecule type" value="Genomic_DNA"/>
</dbReference>
<protein>
    <submittedName>
        <fullName evidence="2">Uncharacterized protein</fullName>
    </submittedName>
</protein>
<keyword evidence="1" id="KW-0472">Membrane</keyword>
<accession>A0A1H5MUT1</accession>